<dbReference type="GO" id="GO:0004124">
    <property type="term" value="F:cysteine synthase activity"/>
    <property type="evidence" value="ECO:0007669"/>
    <property type="project" value="UniProtKB-EC"/>
</dbReference>
<evidence type="ECO:0000313" key="3">
    <source>
        <dbReference type="Proteomes" id="UP000283634"/>
    </source>
</evidence>
<keyword evidence="2" id="KW-0808">Transferase</keyword>
<proteinExistence type="predicted"/>
<accession>A0A3R7N9T2</accession>
<dbReference type="RefSeq" id="XP_029235095.1">
    <property type="nucleotide sequence ID" value="XM_029385143.1"/>
</dbReference>
<gene>
    <name evidence="2" type="ORF">TraAM80_08391</name>
</gene>
<protein>
    <submittedName>
        <fullName evidence="2">Cysteine synthase</fullName>
        <ecNumber evidence="2">2.5.1.47</ecNumber>
    </submittedName>
</protein>
<dbReference type="PANTHER" id="PTHR10314">
    <property type="entry name" value="CYSTATHIONINE BETA-SYNTHASE"/>
    <property type="match status" value="1"/>
</dbReference>
<dbReference type="InterPro" id="IPR036052">
    <property type="entry name" value="TrpB-like_PALP_sf"/>
</dbReference>
<dbReference type="GeneID" id="40332324"/>
<keyword evidence="1" id="KW-1133">Transmembrane helix</keyword>
<dbReference type="SUPFAM" id="SSF53686">
    <property type="entry name" value="Tryptophan synthase beta subunit-like PLP-dependent enzymes"/>
    <property type="match status" value="1"/>
</dbReference>
<dbReference type="Proteomes" id="UP000283634">
    <property type="component" value="Unassembled WGS sequence"/>
</dbReference>
<feature type="transmembrane region" description="Helical" evidence="1">
    <location>
        <begin position="75"/>
        <end position="97"/>
    </location>
</feature>
<keyword evidence="1" id="KW-0812">Transmembrane</keyword>
<keyword evidence="1" id="KW-0472">Membrane</keyword>
<name>A0A3R7N9T2_TRYRA</name>
<dbReference type="EMBL" id="MKGL01000400">
    <property type="protein sequence ID" value="RNE99251.1"/>
    <property type="molecule type" value="Genomic_DNA"/>
</dbReference>
<sequence>MWPVHGSTHWGYTGGVTHKNERHGRQDCAPAGVSEPHDLREGSSCLRHKWQGRGGGKSGTWQERHCGSQRGNTGVALAISAPYAGNMFIIIVMLGLLSIERCCLMRIFGVELILTPAAFGVKGAMILVNCIVSTKLDAVCVDQFCTIYNAQIHQDTTGPEI</sequence>
<dbReference type="OrthoDB" id="10259545at2759"/>
<dbReference type="AlphaFoldDB" id="A0A3R7N9T2"/>
<dbReference type="EC" id="2.5.1.47" evidence="2"/>
<dbReference type="InterPro" id="IPR050214">
    <property type="entry name" value="Cys_Synth/Cystath_Beta-Synth"/>
</dbReference>
<keyword evidence="3" id="KW-1185">Reference proteome</keyword>
<evidence type="ECO:0000313" key="2">
    <source>
        <dbReference type="EMBL" id="RNE99251.1"/>
    </source>
</evidence>
<dbReference type="Gene3D" id="3.40.50.1100">
    <property type="match status" value="2"/>
</dbReference>
<evidence type="ECO:0000256" key="1">
    <source>
        <dbReference type="SAM" id="Phobius"/>
    </source>
</evidence>
<organism evidence="2 3">
    <name type="scientific">Trypanosoma rangeli</name>
    <dbReference type="NCBI Taxonomy" id="5698"/>
    <lineage>
        <taxon>Eukaryota</taxon>
        <taxon>Discoba</taxon>
        <taxon>Euglenozoa</taxon>
        <taxon>Kinetoplastea</taxon>
        <taxon>Metakinetoplastina</taxon>
        <taxon>Trypanosomatida</taxon>
        <taxon>Trypanosomatidae</taxon>
        <taxon>Trypanosoma</taxon>
        <taxon>Herpetosoma</taxon>
    </lineage>
</organism>
<comment type="caution">
    <text evidence="2">The sequence shown here is derived from an EMBL/GenBank/DDBJ whole genome shotgun (WGS) entry which is preliminary data.</text>
</comment>
<reference evidence="2 3" key="1">
    <citation type="journal article" date="2018" name="BMC Genomics">
        <title>Genomic comparison of Trypanosoma conorhini and Trypanosoma rangeli to Trypanosoma cruzi strains of high and low virulence.</title>
        <authorList>
            <person name="Bradwell K.R."/>
            <person name="Koparde V.N."/>
            <person name="Matveyev A.V."/>
            <person name="Serrano M.G."/>
            <person name="Alves J.M."/>
            <person name="Parikh H."/>
            <person name="Huang B."/>
            <person name="Lee V."/>
            <person name="Espinosa-Alvarez O."/>
            <person name="Ortiz P.A."/>
            <person name="Costa-Martins A.G."/>
            <person name="Teixeira M.M."/>
            <person name="Buck G.A."/>
        </authorList>
    </citation>
    <scope>NUCLEOTIDE SEQUENCE [LARGE SCALE GENOMIC DNA]</scope>
    <source>
        <strain evidence="2 3">AM80</strain>
    </source>
</reference>